<sequence length="72" mass="8532">MSFPYPNQSPQQNELRFVEITKRATINRQKRLSLSEDQIYIAFQDPQSIPPIPIYIRNQNSNQTQFGYVQFP</sequence>
<keyword evidence="2" id="KW-1185">Reference proteome</keyword>
<evidence type="ECO:0000313" key="2">
    <source>
        <dbReference type="Proteomes" id="UP001470230"/>
    </source>
</evidence>
<gene>
    <name evidence="1" type="ORF">M9Y10_005572</name>
</gene>
<comment type="caution">
    <text evidence="1">The sequence shown here is derived from an EMBL/GenBank/DDBJ whole genome shotgun (WGS) entry which is preliminary data.</text>
</comment>
<evidence type="ECO:0000313" key="1">
    <source>
        <dbReference type="EMBL" id="KAK8875407.1"/>
    </source>
</evidence>
<protein>
    <submittedName>
        <fullName evidence="1">Uncharacterized protein</fullName>
    </submittedName>
</protein>
<organism evidence="1 2">
    <name type="scientific">Tritrichomonas musculus</name>
    <dbReference type="NCBI Taxonomy" id="1915356"/>
    <lineage>
        <taxon>Eukaryota</taxon>
        <taxon>Metamonada</taxon>
        <taxon>Parabasalia</taxon>
        <taxon>Tritrichomonadida</taxon>
        <taxon>Tritrichomonadidae</taxon>
        <taxon>Tritrichomonas</taxon>
    </lineage>
</organism>
<name>A0ABR2JE48_9EUKA</name>
<dbReference type="Proteomes" id="UP001470230">
    <property type="component" value="Unassembled WGS sequence"/>
</dbReference>
<proteinExistence type="predicted"/>
<reference evidence="1 2" key="1">
    <citation type="submission" date="2024-04" db="EMBL/GenBank/DDBJ databases">
        <title>Tritrichomonas musculus Genome.</title>
        <authorList>
            <person name="Alves-Ferreira E."/>
            <person name="Grigg M."/>
            <person name="Lorenzi H."/>
            <person name="Galac M."/>
        </authorList>
    </citation>
    <scope>NUCLEOTIDE SEQUENCE [LARGE SCALE GENOMIC DNA]</scope>
    <source>
        <strain evidence="1 2">EAF2021</strain>
    </source>
</reference>
<dbReference type="EMBL" id="JAPFFF010000012">
    <property type="protein sequence ID" value="KAK8875407.1"/>
    <property type="molecule type" value="Genomic_DNA"/>
</dbReference>
<accession>A0ABR2JE48</accession>